<accession>A0AAV2TJ88</accession>
<feature type="compositionally biased region" description="Polar residues" evidence="1">
    <location>
        <begin position="36"/>
        <end position="51"/>
    </location>
</feature>
<sequence length="89" mass="10489">MYSGTNMSVLEADLFELKKAKEDYVYFQQQSHWMNQTSLGGESSSSEQTVKPQKEHHKKRMENPLKDRKHPTKNKHTALRVVHNHQRIV</sequence>
<reference evidence="2" key="1">
    <citation type="submission" date="2024-06" db="EMBL/GenBank/DDBJ databases">
        <authorList>
            <person name="Liu X."/>
            <person name="Lenzi L."/>
            <person name="Haldenby T S."/>
            <person name="Uol C."/>
        </authorList>
    </citation>
    <scope>NUCLEOTIDE SEQUENCE</scope>
</reference>
<dbReference type="EMBL" id="CAXLJL010000267">
    <property type="protein sequence ID" value="CAL5135457.1"/>
    <property type="molecule type" value="Genomic_DNA"/>
</dbReference>
<evidence type="ECO:0000313" key="2">
    <source>
        <dbReference type="EMBL" id="CAL5135457.1"/>
    </source>
</evidence>
<proteinExistence type="predicted"/>
<comment type="caution">
    <text evidence="2">The sequence shown here is derived from an EMBL/GenBank/DDBJ whole genome shotgun (WGS) entry which is preliminary data.</text>
</comment>
<feature type="region of interest" description="Disordered" evidence="1">
    <location>
        <begin position="36"/>
        <end position="89"/>
    </location>
</feature>
<evidence type="ECO:0000256" key="1">
    <source>
        <dbReference type="SAM" id="MobiDB-lite"/>
    </source>
</evidence>
<dbReference type="AlphaFoldDB" id="A0AAV2TJ88"/>
<feature type="compositionally biased region" description="Basic residues" evidence="1">
    <location>
        <begin position="67"/>
        <end position="89"/>
    </location>
</feature>
<gene>
    <name evidence="2" type="ORF">CDAUBV1_LOCUS9597</name>
</gene>
<protein>
    <submittedName>
        <fullName evidence="2">Uncharacterized protein</fullName>
    </submittedName>
</protein>
<dbReference type="Proteomes" id="UP001497525">
    <property type="component" value="Unassembled WGS sequence"/>
</dbReference>
<name>A0AAV2TJ88_CALDB</name>
<evidence type="ECO:0000313" key="3">
    <source>
        <dbReference type="Proteomes" id="UP001497525"/>
    </source>
</evidence>
<organism evidence="2 3">
    <name type="scientific">Calicophoron daubneyi</name>
    <name type="common">Rumen fluke</name>
    <name type="synonym">Paramphistomum daubneyi</name>
    <dbReference type="NCBI Taxonomy" id="300641"/>
    <lineage>
        <taxon>Eukaryota</taxon>
        <taxon>Metazoa</taxon>
        <taxon>Spiralia</taxon>
        <taxon>Lophotrochozoa</taxon>
        <taxon>Platyhelminthes</taxon>
        <taxon>Trematoda</taxon>
        <taxon>Digenea</taxon>
        <taxon>Plagiorchiida</taxon>
        <taxon>Pronocephalata</taxon>
        <taxon>Paramphistomoidea</taxon>
        <taxon>Paramphistomidae</taxon>
        <taxon>Calicophoron</taxon>
    </lineage>
</organism>